<name>A0A067MZ69_BOTB1</name>
<dbReference type="InterPro" id="IPR000719">
    <property type="entry name" value="Prot_kinase_dom"/>
</dbReference>
<dbReference type="InterPro" id="IPR011009">
    <property type="entry name" value="Kinase-like_dom_sf"/>
</dbReference>
<dbReference type="GO" id="GO:0035556">
    <property type="term" value="P:intracellular signal transduction"/>
    <property type="evidence" value="ECO:0007669"/>
    <property type="project" value="TreeGrafter"/>
</dbReference>
<feature type="domain" description="Protein kinase" evidence="3">
    <location>
        <begin position="62"/>
        <end position="373"/>
    </location>
</feature>
<dbReference type="PANTHER" id="PTHR24346:SF30">
    <property type="entry name" value="MATERNAL EMBRYONIC LEUCINE ZIPPER KINASE"/>
    <property type="match status" value="1"/>
</dbReference>
<protein>
    <recommendedName>
        <fullName evidence="3">Protein kinase domain-containing protein</fullName>
    </recommendedName>
</protein>
<evidence type="ECO:0000256" key="1">
    <source>
        <dbReference type="ARBA" id="ARBA00022741"/>
    </source>
</evidence>
<evidence type="ECO:0000256" key="2">
    <source>
        <dbReference type="ARBA" id="ARBA00022840"/>
    </source>
</evidence>
<dbReference type="AlphaFoldDB" id="A0A067MZ69"/>
<dbReference type="Gene3D" id="1.10.510.10">
    <property type="entry name" value="Transferase(Phosphotransferase) domain 1"/>
    <property type="match status" value="1"/>
</dbReference>
<dbReference type="PANTHER" id="PTHR24346">
    <property type="entry name" value="MAP/MICROTUBULE AFFINITY-REGULATING KINASE"/>
    <property type="match status" value="1"/>
</dbReference>
<dbReference type="OrthoDB" id="5987198at2759"/>
<evidence type="ECO:0000313" key="5">
    <source>
        <dbReference type="Proteomes" id="UP000027195"/>
    </source>
</evidence>
<proteinExistence type="predicted"/>
<dbReference type="HOGENOM" id="CLU_044121_2_1_1"/>
<keyword evidence="5" id="KW-1185">Reference proteome</keyword>
<dbReference type="SUPFAM" id="SSF56112">
    <property type="entry name" value="Protein kinase-like (PK-like)"/>
    <property type="match status" value="1"/>
</dbReference>
<sequence>MSIPAAEGLPAPERAPATDSFALSELELFWIGLQPFFESQGYKLRPRYQPGWVKSWKGTPGFRVEDAISPTMSEDKMMDATRISDGRVVVLKCVDRVVNASEVEIHRFLSQEDFQADERNHCVPLLDVLDPQNGNIVFLVIPLLRDFEDPKLLSVEDAIDFFRQTLEGIAFMHEKGVAHRDCARFNIMMDAKDIFPSGFHPQRTYLTPDASHWAPVRPRYQVPFPKYYFIDFGISTRFLEGESPLVTGTDGQDKTVPEFKANGAPAYDPFPVDIYILGNVYKNDLLSIYPSLAFLRPLVDRMTLTEPTERPSAIEALGLLEGCRRRLFSLTLYRRLSPVKENFIVGFVRAGWHLGQRATSRSRSRGSLSPTQV</sequence>
<dbReference type="SMART" id="SM00220">
    <property type="entry name" value="S_TKc"/>
    <property type="match status" value="1"/>
</dbReference>
<keyword evidence="1" id="KW-0547">Nucleotide-binding</keyword>
<keyword evidence="2" id="KW-0067">ATP-binding</keyword>
<gene>
    <name evidence="4" type="ORF">BOTBODRAFT_26901</name>
</gene>
<dbReference type="GO" id="GO:0005737">
    <property type="term" value="C:cytoplasm"/>
    <property type="evidence" value="ECO:0007669"/>
    <property type="project" value="TreeGrafter"/>
</dbReference>
<evidence type="ECO:0000259" key="3">
    <source>
        <dbReference type="PROSITE" id="PS50011"/>
    </source>
</evidence>
<dbReference type="GO" id="GO:0005524">
    <property type="term" value="F:ATP binding"/>
    <property type="evidence" value="ECO:0007669"/>
    <property type="project" value="UniProtKB-KW"/>
</dbReference>
<dbReference type="Proteomes" id="UP000027195">
    <property type="component" value="Unassembled WGS sequence"/>
</dbReference>
<organism evidence="4 5">
    <name type="scientific">Botryobasidium botryosum (strain FD-172 SS1)</name>
    <dbReference type="NCBI Taxonomy" id="930990"/>
    <lineage>
        <taxon>Eukaryota</taxon>
        <taxon>Fungi</taxon>
        <taxon>Dikarya</taxon>
        <taxon>Basidiomycota</taxon>
        <taxon>Agaricomycotina</taxon>
        <taxon>Agaricomycetes</taxon>
        <taxon>Cantharellales</taxon>
        <taxon>Botryobasidiaceae</taxon>
        <taxon>Botryobasidium</taxon>
    </lineage>
</organism>
<dbReference type="GO" id="GO:0004674">
    <property type="term" value="F:protein serine/threonine kinase activity"/>
    <property type="evidence" value="ECO:0007669"/>
    <property type="project" value="TreeGrafter"/>
</dbReference>
<dbReference type="EMBL" id="KL198017">
    <property type="protein sequence ID" value="KDQ20889.1"/>
    <property type="molecule type" value="Genomic_DNA"/>
</dbReference>
<reference evidence="5" key="1">
    <citation type="journal article" date="2014" name="Proc. Natl. Acad. Sci. U.S.A.">
        <title>Extensive sampling of basidiomycete genomes demonstrates inadequacy of the white-rot/brown-rot paradigm for wood decay fungi.</title>
        <authorList>
            <person name="Riley R."/>
            <person name="Salamov A.A."/>
            <person name="Brown D.W."/>
            <person name="Nagy L.G."/>
            <person name="Floudas D."/>
            <person name="Held B.W."/>
            <person name="Levasseur A."/>
            <person name="Lombard V."/>
            <person name="Morin E."/>
            <person name="Otillar R."/>
            <person name="Lindquist E.A."/>
            <person name="Sun H."/>
            <person name="LaButti K.M."/>
            <person name="Schmutz J."/>
            <person name="Jabbour D."/>
            <person name="Luo H."/>
            <person name="Baker S.E."/>
            <person name="Pisabarro A.G."/>
            <person name="Walton J.D."/>
            <person name="Blanchette R.A."/>
            <person name="Henrissat B."/>
            <person name="Martin F."/>
            <person name="Cullen D."/>
            <person name="Hibbett D.S."/>
            <person name="Grigoriev I.V."/>
        </authorList>
    </citation>
    <scope>NUCLEOTIDE SEQUENCE [LARGE SCALE GENOMIC DNA]</scope>
    <source>
        <strain evidence="5">FD-172 SS1</strain>
    </source>
</reference>
<accession>A0A067MZ69</accession>
<dbReference type="InParanoid" id="A0A067MZ69"/>
<dbReference type="PROSITE" id="PS50011">
    <property type="entry name" value="PROTEIN_KINASE_DOM"/>
    <property type="match status" value="1"/>
</dbReference>
<evidence type="ECO:0000313" key="4">
    <source>
        <dbReference type="EMBL" id="KDQ20889.1"/>
    </source>
</evidence>